<feature type="region of interest" description="Disordered" evidence="1">
    <location>
        <begin position="1"/>
        <end position="30"/>
    </location>
</feature>
<dbReference type="GeneID" id="75911503"/>
<dbReference type="EMBL" id="MU620897">
    <property type="protein sequence ID" value="KAI8583070.1"/>
    <property type="molecule type" value="Genomic_DNA"/>
</dbReference>
<name>A0AAD5EHD8_UMBRA</name>
<reference evidence="2" key="1">
    <citation type="submission" date="2021-06" db="EMBL/GenBank/DDBJ databases">
        <authorList>
            <consortium name="DOE Joint Genome Institute"/>
            <person name="Mondo S.J."/>
            <person name="Amses K.R."/>
            <person name="Simmons D.R."/>
            <person name="Longcore J.E."/>
            <person name="Seto K."/>
            <person name="Alves G.H."/>
            <person name="Bonds A.E."/>
            <person name="Quandt C.A."/>
            <person name="Davis W.J."/>
            <person name="Chang Y."/>
            <person name="Letcher P.M."/>
            <person name="Powell M.J."/>
            <person name="Kuo A."/>
            <person name="Labutti K."/>
            <person name="Pangilinan J."/>
            <person name="Andreopoulos W."/>
            <person name="Tritt A."/>
            <person name="Riley R."/>
            <person name="Hundley H."/>
            <person name="Johnson J."/>
            <person name="Lipzen A."/>
            <person name="Barry K."/>
            <person name="Berbee M.L."/>
            <person name="Buchler N.E."/>
            <person name="Grigoriev I.V."/>
            <person name="Spatafora J.W."/>
            <person name="Stajich J.E."/>
            <person name="James T.Y."/>
        </authorList>
    </citation>
    <scope>NUCLEOTIDE SEQUENCE</scope>
    <source>
        <strain evidence="2">AG</strain>
    </source>
</reference>
<feature type="compositionally biased region" description="Pro residues" evidence="1">
    <location>
        <begin position="10"/>
        <end position="30"/>
    </location>
</feature>
<proteinExistence type="predicted"/>
<reference evidence="2" key="2">
    <citation type="journal article" date="2022" name="Proc. Natl. Acad. Sci. U.S.A.">
        <title>Diploid-dominant life cycles characterize the early evolution of Fungi.</title>
        <authorList>
            <person name="Amses K.R."/>
            <person name="Simmons D.R."/>
            <person name="Longcore J.E."/>
            <person name="Mondo S.J."/>
            <person name="Seto K."/>
            <person name="Jeronimo G.H."/>
            <person name="Bonds A.E."/>
            <person name="Quandt C.A."/>
            <person name="Davis W.J."/>
            <person name="Chang Y."/>
            <person name="Federici B.A."/>
            <person name="Kuo A."/>
            <person name="LaButti K."/>
            <person name="Pangilinan J."/>
            <person name="Andreopoulos W."/>
            <person name="Tritt A."/>
            <person name="Riley R."/>
            <person name="Hundley H."/>
            <person name="Johnson J."/>
            <person name="Lipzen A."/>
            <person name="Barry K."/>
            <person name="Lang B.F."/>
            <person name="Cuomo C.A."/>
            <person name="Buchler N.E."/>
            <person name="Grigoriev I.V."/>
            <person name="Spatafora J.W."/>
            <person name="Stajich J.E."/>
            <person name="James T.Y."/>
        </authorList>
    </citation>
    <scope>NUCLEOTIDE SEQUENCE</scope>
    <source>
        <strain evidence="2">AG</strain>
    </source>
</reference>
<evidence type="ECO:0000256" key="1">
    <source>
        <dbReference type="SAM" id="MobiDB-lite"/>
    </source>
</evidence>
<comment type="caution">
    <text evidence="2">The sequence shown here is derived from an EMBL/GenBank/DDBJ whole genome shotgun (WGS) entry which is preliminary data.</text>
</comment>
<accession>A0AAD5EHD8</accession>
<dbReference type="Proteomes" id="UP001206595">
    <property type="component" value="Unassembled WGS sequence"/>
</dbReference>
<protein>
    <submittedName>
        <fullName evidence="2">Uncharacterized protein</fullName>
    </submittedName>
</protein>
<dbReference type="RefSeq" id="XP_051448074.1">
    <property type="nucleotide sequence ID" value="XM_051586155.1"/>
</dbReference>
<evidence type="ECO:0000313" key="2">
    <source>
        <dbReference type="EMBL" id="KAI8583070.1"/>
    </source>
</evidence>
<organism evidence="2 3">
    <name type="scientific">Umbelopsis ramanniana AG</name>
    <dbReference type="NCBI Taxonomy" id="1314678"/>
    <lineage>
        <taxon>Eukaryota</taxon>
        <taxon>Fungi</taxon>
        <taxon>Fungi incertae sedis</taxon>
        <taxon>Mucoromycota</taxon>
        <taxon>Mucoromycotina</taxon>
        <taxon>Umbelopsidomycetes</taxon>
        <taxon>Umbelopsidales</taxon>
        <taxon>Umbelopsidaceae</taxon>
        <taxon>Umbelopsis</taxon>
    </lineage>
</organism>
<sequence length="113" mass="12680">MCEFCNFKSSPPPPPPPPEEPPPPPPTPALPVLPPEYKFYFYSNGPPAEPGALPPPPPLPPVEVVEEKVRVIQKDGVYNRKMLKLIIIYYQPEPPKPTWCSPRQPEAEKCVIM</sequence>
<keyword evidence="3" id="KW-1185">Reference proteome</keyword>
<evidence type="ECO:0000313" key="3">
    <source>
        <dbReference type="Proteomes" id="UP001206595"/>
    </source>
</evidence>
<gene>
    <name evidence="2" type="ORF">K450DRAFT_224075</name>
</gene>
<dbReference type="AlphaFoldDB" id="A0AAD5EHD8"/>